<accession>A0A4C1SFJ7</accession>
<dbReference type="AlphaFoldDB" id="A0A4C1SFJ7"/>
<comment type="caution">
    <text evidence="1">The sequence shown here is derived from an EMBL/GenBank/DDBJ whole genome shotgun (WGS) entry which is preliminary data.</text>
</comment>
<protein>
    <submittedName>
        <fullName evidence="1">Uncharacterized protein</fullName>
    </submittedName>
</protein>
<proteinExistence type="predicted"/>
<sequence length="79" mass="8889">MDNRPGGLYKNKHLVNEQRRDTITARVESGDNSVSEGISLIFEQKSRRRLNGNCLATGSEGILLFGRVGDMERIVARER</sequence>
<evidence type="ECO:0000313" key="1">
    <source>
        <dbReference type="EMBL" id="GBP00892.1"/>
    </source>
</evidence>
<evidence type="ECO:0000313" key="2">
    <source>
        <dbReference type="Proteomes" id="UP000299102"/>
    </source>
</evidence>
<organism evidence="1 2">
    <name type="scientific">Eumeta variegata</name>
    <name type="common">Bagworm moth</name>
    <name type="synonym">Eumeta japonica</name>
    <dbReference type="NCBI Taxonomy" id="151549"/>
    <lineage>
        <taxon>Eukaryota</taxon>
        <taxon>Metazoa</taxon>
        <taxon>Ecdysozoa</taxon>
        <taxon>Arthropoda</taxon>
        <taxon>Hexapoda</taxon>
        <taxon>Insecta</taxon>
        <taxon>Pterygota</taxon>
        <taxon>Neoptera</taxon>
        <taxon>Endopterygota</taxon>
        <taxon>Lepidoptera</taxon>
        <taxon>Glossata</taxon>
        <taxon>Ditrysia</taxon>
        <taxon>Tineoidea</taxon>
        <taxon>Psychidae</taxon>
        <taxon>Oiketicinae</taxon>
        <taxon>Eumeta</taxon>
    </lineage>
</organism>
<dbReference type="Proteomes" id="UP000299102">
    <property type="component" value="Unassembled WGS sequence"/>
</dbReference>
<keyword evidence="2" id="KW-1185">Reference proteome</keyword>
<name>A0A4C1SFJ7_EUMVA</name>
<gene>
    <name evidence="1" type="ORF">EVAR_2220_1</name>
</gene>
<reference evidence="1 2" key="1">
    <citation type="journal article" date="2019" name="Commun. Biol.">
        <title>The bagworm genome reveals a unique fibroin gene that provides high tensile strength.</title>
        <authorList>
            <person name="Kono N."/>
            <person name="Nakamura H."/>
            <person name="Ohtoshi R."/>
            <person name="Tomita M."/>
            <person name="Numata K."/>
            <person name="Arakawa K."/>
        </authorList>
    </citation>
    <scope>NUCLEOTIDE SEQUENCE [LARGE SCALE GENOMIC DNA]</scope>
</reference>
<dbReference type="EMBL" id="BGZK01000007">
    <property type="protein sequence ID" value="GBP00892.1"/>
    <property type="molecule type" value="Genomic_DNA"/>
</dbReference>